<gene>
    <name evidence="3" type="ORF">ASPSYDRAFT_33374</name>
</gene>
<proteinExistence type="predicted"/>
<sequence>MGYSEVPTPPPLQASMINTFFNIARHRKPGEPDLASWDYTGSQCNEPGVDELDDLEECARNGCVVAVKYPKGDDDDPVKDPDYVSEEDSNDDPYENDSGRDSSDAMSVDDDDDDDDEGSTAATDPYWDFLSSTLDPQSRFDGEPVGNFGYSNTNTCGRTETILPITGDQTPGGHDPEELEHIPGPNCTEARAYSGNRISLEEMRGCRTAQFLVHKSSAKGEWKPDGLHEPWETSQDWFLSGVCDGMESRDSGFPSVWPARGGVESVQTDNINFDEEWTSPNEVAMPFHPWCFDIFCRQSKAQFKHVNVSGLMKWRNAEFSWDDFHSFPRVGEVSSAQEQFWRHDPGSEYLTANPLYVPCLPSLLAAAGENSIHRSLDVSRTREQGGRANLESLPLDIRLLIVGLLDSADITSLRIASTAFTNLPNSLWYQLVRDEMPWLWEAWEDGEIEHTPSPWTVMTANEIKLLLEERKHYSNILAKESMPVNGMLDYLLPNPSARPDTRLPRRNTNWHQVYVQIKQNWDRLKGLRNRQRIWEDVEEVMRRIKKYEQE</sequence>
<dbReference type="InterPro" id="IPR036047">
    <property type="entry name" value="F-box-like_dom_sf"/>
</dbReference>
<feature type="domain" description="F-box" evidence="2">
    <location>
        <begin position="387"/>
        <end position="431"/>
    </location>
</feature>
<dbReference type="STRING" id="1036612.A0A1L9TCT7"/>
<dbReference type="AlphaFoldDB" id="A0A1L9TCT7"/>
<dbReference type="RefSeq" id="XP_040701054.1">
    <property type="nucleotide sequence ID" value="XM_040845078.1"/>
</dbReference>
<name>A0A1L9TCT7_9EURO</name>
<evidence type="ECO:0000313" key="4">
    <source>
        <dbReference type="Proteomes" id="UP000184356"/>
    </source>
</evidence>
<feature type="region of interest" description="Disordered" evidence="1">
    <location>
        <begin position="67"/>
        <end position="141"/>
    </location>
</feature>
<feature type="compositionally biased region" description="Acidic residues" evidence="1">
    <location>
        <begin position="107"/>
        <end position="118"/>
    </location>
</feature>
<dbReference type="Proteomes" id="UP000184356">
    <property type="component" value="Unassembled WGS sequence"/>
</dbReference>
<protein>
    <recommendedName>
        <fullName evidence="2">F-box domain-containing protein</fullName>
    </recommendedName>
</protein>
<dbReference type="InterPro" id="IPR001810">
    <property type="entry name" value="F-box_dom"/>
</dbReference>
<feature type="compositionally biased region" description="Acidic residues" evidence="1">
    <location>
        <begin position="73"/>
        <end position="95"/>
    </location>
</feature>
<reference evidence="4" key="1">
    <citation type="journal article" date="2017" name="Genome Biol.">
        <title>Comparative genomics reveals high biological diversity and specific adaptations in the industrially and medically important fungal genus Aspergillus.</title>
        <authorList>
            <person name="de Vries R.P."/>
            <person name="Riley R."/>
            <person name="Wiebenga A."/>
            <person name="Aguilar-Osorio G."/>
            <person name="Amillis S."/>
            <person name="Uchima C.A."/>
            <person name="Anderluh G."/>
            <person name="Asadollahi M."/>
            <person name="Askin M."/>
            <person name="Barry K."/>
            <person name="Battaglia E."/>
            <person name="Bayram O."/>
            <person name="Benocci T."/>
            <person name="Braus-Stromeyer S.A."/>
            <person name="Caldana C."/>
            <person name="Canovas D."/>
            <person name="Cerqueira G.C."/>
            <person name="Chen F."/>
            <person name="Chen W."/>
            <person name="Choi C."/>
            <person name="Clum A."/>
            <person name="Dos Santos R.A."/>
            <person name="Damasio A.R."/>
            <person name="Diallinas G."/>
            <person name="Emri T."/>
            <person name="Fekete E."/>
            <person name="Flipphi M."/>
            <person name="Freyberg S."/>
            <person name="Gallo A."/>
            <person name="Gournas C."/>
            <person name="Habgood R."/>
            <person name="Hainaut M."/>
            <person name="Harispe M.L."/>
            <person name="Henrissat B."/>
            <person name="Hilden K.S."/>
            <person name="Hope R."/>
            <person name="Hossain A."/>
            <person name="Karabika E."/>
            <person name="Karaffa L."/>
            <person name="Karanyi Z."/>
            <person name="Krasevec N."/>
            <person name="Kuo A."/>
            <person name="Kusch H."/>
            <person name="LaButti K."/>
            <person name="Lagendijk E.L."/>
            <person name="Lapidus A."/>
            <person name="Levasseur A."/>
            <person name="Lindquist E."/>
            <person name="Lipzen A."/>
            <person name="Logrieco A.F."/>
            <person name="MacCabe A."/>
            <person name="Maekelae M.R."/>
            <person name="Malavazi I."/>
            <person name="Melin P."/>
            <person name="Meyer V."/>
            <person name="Mielnichuk N."/>
            <person name="Miskei M."/>
            <person name="Molnar A.P."/>
            <person name="Mule G."/>
            <person name="Ngan C.Y."/>
            <person name="Orejas M."/>
            <person name="Orosz E."/>
            <person name="Ouedraogo J.P."/>
            <person name="Overkamp K.M."/>
            <person name="Park H.-S."/>
            <person name="Perrone G."/>
            <person name="Piumi F."/>
            <person name="Punt P.J."/>
            <person name="Ram A.F."/>
            <person name="Ramon A."/>
            <person name="Rauscher S."/>
            <person name="Record E."/>
            <person name="Riano-Pachon D.M."/>
            <person name="Robert V."/>
            <person name="Roehrig J."/>
            <person name="Ruller R."/>
            <person name="Salamov A."/>
            <person name="Salih N.S."/>
            <person name="Samson R.A."/>
            <person name="Sandor E."/>
            <person name="Sanguinetti M."/>
            <person name="Schuetze T."/>
            <person name="Sepcic K."/>
            <person name="Shelest E."/>
            <person name="Sherlock G."/>
            <person name="Sophianopoulou V."/>
            <person name="Squina F.M."/>
            <person name="Sun H."/>
            <person name="Susca A."/>
            <person name="Todd R.B."/>
            <person name="Tsang A."/>
            <person name="Unkles S.E."/>
            <person name="van de Wiele N."/>
            <person name="van Rossen-Uffink D."/>
            <person name="Oliveira J.V."/>
            <person name="Vesth T.C."/>
            <person name="Visser J."/>
            <person name="Yu J.-H."/>
            <person name="Zhou M."/>
            <person name="Andersen M.R."/>
            <person name="Archer D.B."/>
            <person name="Baker S.E."/>
            <person name="Benoit I."/>
            <person name="Brakhage A.A."/>
            <person name="Braus G.H."/>
            <person name="Fischer R."/>
            <person name="Frisvad J.C."/>
            <person name="Goldman G.H."/>
            <person name="Houbraken J."/>
            <person name="Oakley B."/>
            <person name="Pocsi I."/>
            <person name="Scazzocchio C."/>
            <person name="Seiboth B."/>
            <person name="vanKuyk P.A."/>
            <person name="Wortman J."/>
            <person name="Dyer P.S."/>
            <person name="Grigoriev I.V."/>
        </authorList>
    </citation>
    <scope>NUCLEOTIDE SEQUENCE [LARGE SCALE GENOMIC DNA]</scope>
    <source>
        <strain evidence="4">CBS 593.65</strain>
    </source>
</reference>
<dbReference type="OrthoDB" id="6612291at2759"/>
<dbReference type="GeneID" id="63761151"/>
<dbReference type="EMBL" id="KV878589">
    <property type="protein sequence ID" value="OJJ57248.1"/>
    <property type="molecule type" value="Genomic_DNA"/>
</dbReference>
<organism evidence="3 4">
    <name type="scientific">Aspergillus sydowii CBS 593.65</name>
    <dbReference type="NCBI Taxonomy" id="1036612"/>
    <lineage>
        <taxon>Eukaryota</taxon>
        <taxon>Fungi</taxon>
        <taxon>Dikarya</taxon>
        <taxon>Ascomycota</taxon>
        <taxon>Pezizomycotina</taxon>
        <taxon>Eurotiomycetes</taxon>
        <taxon>Eurotiomycetidae</taxon>
        <taxon>Eurotiales</taxon>
        <taxon>Aspergillaceae</taxon>
        <taxon>Aspergillus</taxon>
        <taxon>Aspergillus subgen. Nidulantes</taxon>
    </lineage>
</organism>
<accession>A0A1L9TCT7</accession>
<dbReference type="PROSITE" id="PS50181">
    <property type="entry name" value="FBOX"/>
    <property type="match status" value="1"/>
</dbReference>
<evidence type="ECO:0000313" key="3">
    <source>
        <dbReference type="EMBL" id="OJJ57248.1"/>
    </source>
</evidence>
<evidence type="ECO:0000256" key="1">
    <source>
        <dbReference type="SAM" id="MobiDB-lite"/>
    </source>
</evidence>
<keyword evidence="4" id="KW-1185">Reference proteome</keyword>
<dbReference type="SUPFAM" id="SSF81383">
    <property type="entry name" value="F-box domain"/>
    <property type="match status" value="1"/>
</dbReference>
<dbReference type="VEuPathDB" id="FungiDB:ASPSYDRAFT_33374"/>
<evidence type="ECO:0000259" key="2">
    <source>
        <dbReference type="PROSITE" id="PS50181"/>
    </source>
</evidence>